<proteinExistence type="predicted"/>
<keyword evidence="4" id="KW-1185">Reference proteome</keyword>
<comment type="caution">
    <text evidence="3">The sequence shown here is derived from an EMBL/GenBank/DDBJ whole genome shotgun (WGS) entry which is preliminary data.</text>
</comment>
<evidence type="ECO:0000313" key="4">
    <source>
        <dbReference type="Proteomes" id="UP001430848"/>
    </source>
</evidence>
<evidence type="ECO:0000256" key="1">
    <source>
        <dbReference type="SAM" id="SignalP"/>
    </source>
</evidence>
<dbReference type="Gene3D" id="3.90.1300.10">
    <property type="entry name" value="Amidase signature (AS) domain"/>
    <property type="match status" value="1"/>
</dbReference>
<feature type="domain" description="Amidase" evidence="2">
    <location>
        <begin position="62"/>
        <end position="481"/>
    </location>
</feature>
<sequence length="568" mass="61038">MNWSSGPLTVVLAFLAISVVAAWEQPSLSTYQGPAPLYPPLIDAALTDLSSGLESGAFTSVDLVQAYIARIKETNDVLHAVTEINPDALRIAASLDEARRDGRVFGPLHGIPVLIKNTIATSDKMNNTAGSYTLLGATVPYDSTVAAKLRKAGAIILGKSNLSQWSDARSANTSSGWSAHGGQTHGAYYPDQDPCGSSAGSGVATSLGLAWATLGTETSGSIQCPACVNNVVGIKPTVGLTSRHLVIPISEHQDTVGPLARTVKDAAFLLSAIVGKDSLDNYTSAIPFDADGFPDYVSACQLSALRGKRVGVTRGVIDMNDVGVPEEAGGPLITAFNESLDIIRSAGATVVDDVLLPGWKEFVEHKYMSRDLRADLLTDVPRYLSHLDKNPNNVSSLSDISSFTHHHPREEYPTRDTYVFDLALEDGRNNTHPDVWFNRTLALRLAGTMGILGAMKNHSLDAIVLPTYFASYPPAMIGTPAVTVPLGLYPDDMPIVKNDFGNLVQLGPNVPFGISFLGESFSEEKLIGMAYAFEQRTMVRQKIHPYMQPKTEIRDVVQARMESVELEL</sequence>
<name>A0ABR1NWA1_DIAER</name>
<dbReference type="Proteomes" id="UP001430848">
    <property type="component" value="Unassembled WGS sequence"/>
</dbReference>
<dbReference type="PANTHER" id="PTHR42678:SF34">
    <property type="entry name" value="OS04G0183300 PROTEIN"/>
    <property type="match status" value="1"/>
</dbReference>
<dbReference type="Pfam" id="PF01425">
    <property type="entry name" value="Amidase"/>
    <property type="match status" value="1"/>
</dbReference>
<protein>
    <recommendedName>
        <fullName evidence="2">Amidase domain-containing protein</fullName>
    </recommendedName>
</protein>
<dbReference type="InterPro" id="IPR036928">
    <property type="entry name" value="AS_sf"/>
</dbReference>
<gene>
    <name evidence="3" type="ORF">SLS63_010682</name>
</gene>
<accession>A0ABR1NWA1</accession>
<dbReference type="SUPFAM" id="SSF75304">
    <property type="entry name" value="Amidase signature (AS) enzymes"/>
    <property type="match status" value="1"/>
</dbReference>
<feature type="chain" id="PRO_5046026803" description="Amidase domain-containing protein" evidence="1">
    <location>
        <begin position="23"/>
        <end position="568"/>
    </location>
</feature>
<dbReference type="PANTHER" id="PTHR42678">
    <property type="entry name" value="AMIDASE"/>
    <property type="match status" value="1"/>
</dbReference>
<dbReference type="EMBL" id="JAKNSF020000091">
    <property type="protein sequence ID" value="KAK7717827.1"/>
    <property type="molecule type" value="Genomic_DNA"/>
</dbReference>
<feature type="signal peptide" evidence="1">
    <location>
        <begin position="1"/>
        <end position="22"/>
    </location>
</feature>
<reference evidence="3 4" key="1">
    <citation type="submission" date="2024-02" db="EMBL/GenBank/DDBJ databases">
        <title>De novo assembly and annotation of 12 fungi associated with fruit tree decline syndrome in Ontario, Canada.</title>
        <authorList>
            <person name="Sulman M."/>
            <person name="Ellouze W."/>
            <person name="Ilyukhin E."/>
        </authorList>
    </citation>
    <scope>NUCLEOTIDE SEQUENCE [LARGE SCALE GENOMIC DNA]</scope>
    <source>
        <strain evidence="3 4">M169</strain>
    </source>
</reference>
<organism evidence="3 4">
    <name type="scientific">Diaporthe eres</name>
    <name type="common">Phomopsis oblonga</name>
    <dbReference type="NCBI Taxonomy" id="83184"/>
    <lineage>
        <taxon>Eukaryota</taxon>
        <taxon>Fungi</taxon>
        <taxon>Dikarya</taxon>
        <taxon>Ascomycota</taxon>
        <taxon>Pezizomycotina</taxon>
        <taxon>Sordariomycetes</taxon>
        <taxon>Sordariomycetidae</taxon>
        <taxon>Diaporthales</taxon>
        <taxon>Diaporthaceae</taxon>
        <taxon>Diaporthe</taxon>
        <taxon>Diaporthe eres species complex</taxon>
    </lineage>
</organism>
<dbReference type="InterPro" id="IPR023631">
    <property type="entry name" value="Amidase_dom"/>
</dbReference>
<keyword evidence="1" id="KW-0732">Signal</keyword>
<evidence type="ECO:0000259" key="2">
    <source>
        <dbReference type="Pfam" id="PF01425"/>
    </source>
</evidence>
<evidence type="ECO:0000313" key="3">
    <source>
        <dbReference type="EMBL" id="KAK7717827.1"/>
    </source>
</evidence>